<dbReference type="GO" id="GO:0006225">
    <property type="term" value="P:UDP biosynthetic process"/>
    <property type="evidence" value="ECO:0007669"/>
    <property type="project" value="TreeGrafter"/>
</dbReference>
<comment type="similarity">
    <text evidence="2">Belongs to the UMP kinase family.</text>
</comment>
<evidence type="ECO:0000256" key="2">
    <source>
        <dbReference type="ARBA" id="ARBA00007614"/>
    </source>
</evidence>
<evidence type="ECO:0000256" key="5">
    <source>
        <dbReference type="ARBA" id="ARBA00032092"/>
    </source>
</evidence>
<organism evidence="7 8">
    <name type="scientific">Erythroxylum novogranatense</name>
    <dbReference type="NCBI Taxonomy" id="1862640"/>
    <lineage>
        <taxon>Eukaryota</taxon>
        <taxon>Viridiplantae</taxon>
        <taxon>Streptophyta</taxon>
        <taxon>Embryophyta</taxon>
        <taxon>Tracheophyta</taxon>
        <taxon>Spermatophyta</taxon>
        <taxon>Magnoliopsida</taxon>
        <taxon>eudicotyledons</taxon>
        <taxon>Gunneridae</taxon>
        <taxon>Pentapetalae</taxon>
        <taxon>rosids</taxon>
        <taxon>fabids</taxon>
        <taxon>Malpighiales</taxon>
        <taxon>Erythroxylaceae</taxon>
        <taxon>Erythroxylum</taxon>
    </lineage>
</organism>
<sequence length="161" mass="17155">MGEASTKVAIQIVKEVAIACEVGLEVAIVVGGCNFFCGDSWISATSLARPTTYQIGMMATVMNSILLQSALEKLGVQSHVQSAFTMPELVEPYNRQLAIRHLEKGRVVIFGDVGAGTGNPLFSTDTTTTLRASKINADALLKGQMSMAYLIAILSEKNITS</sequence>
<evidence type="ECO:0000256" key="1">
    <source>
        <dbReference type="ARBA" id="ARBA00004791"/>
    </source>
</evidence>
<dbReference type="GO" id="GO:0033862">
    <property type="term" value="F:UMP kinase activity"/>
    <property type="evidence" value="ECO:0007669"/>
    <property type="project" value="UniProtKB-EC"/>
</dbReference>
<comment type="caution">
    <text evidence="7">The sequence shown here is derived from an EMBL/GenBank/DDBJ whole genome shotgun (WGS) entry which is preliminary data.</text>
</comment>
<dbReference type="AlphaFoldDB" id="A0AAV8SRH5"/>
<keyword evidence="8" id="KW-1185">Reference proteome</keyword>
<feature type="domain" description="Aspartate/glutamate/uridylate kinase" evidence="6">
    <location>
        <begin position="11"/>
        <end position="141"/>
    </location>
</feature>
<gene>
    <name evidence="7" type="ORF">K2173_005706</name>
</gene>
<dbReference type="InterPro" id="IPR036393">
    <property type="entry name" value="AceGlu_kinase-like_sf"/>
</dbReference>
<evidence type="ECO:0000313" key="7">
    <source>
        <dbReference type="EMBL" id="KAJ8754545.1"/>
    </source>
</evidence>
<proteinExistence type="inferred from homology"/>
<dbReference type="EMBL" id="JAIWQS010000009">
    <property type="protein sequence ID" value="KAJ8754545.1"/>
    <property type="molecule type" value="Genomic_DNA"/>
</dbReference>
<name>A0AAV8SRH5_9ROSI</name>
<evidence type="ECO:0000259" key="6">
    <source>
        <dbReference type="Pfam" id="PF00696"/>
    </source>
</evidence>
<dbReference type="SUPFAM" id="SSF53633">
    <property type="entry name" value="Carbamate kinase-like"/>
    <property type="match status" value="1"/>
</dbReference>
<dbReference type="Proteomes" id="UP001159364">
    <property type="component" value="Linkage Group LG09"/>
</dbReference>
<evidence type="ECO:0000256" key="4">
    <source>
        <dbReference type="ARBA" id="ARBA00022975"/>
    </source>
</evidence>
<dbReference type="PANTHER" id="PTHR42833">
    <property type="entry name" value="URIDYLATE KINASE"/>
    <property type="match status" value="1"/>
</dbReference>
<dbReference type="PANTHER" id="PTHR42833:SF7">
    <property type="entry name" value="UMP KINASE"/>
    <property type="match status" value="1"/>
</dbReference>
<protein>
    <recommendedName>
        <fullName evidence="3">UMP kinase</fullName>
        <ecNumber evidence="3">2.7.4.22</ecNumber>
    </recommendedName>
    <alternativeName>
        <fullName evidence="5">Uridine monophosphate kinase</fullName>
    </alternativeName>
</protein>
<dbReference type="Pfam" id="PF00696">
    <property type="entry name" value="AA_kinase"/>
    <property type="match status" value="1"/>
</dbReference>
<dbReference type="EC" id="2.7.4.22" evidence="3"/>
<comment type="pathway">
    <text evidence="1">Pyrimidine metabolism; CTP biosynthesis via de novo pathway; UDP from UMP (UMPK route): step 1/1.</text>
</comment>
<dbReference type="InterPro" id="IPR001048">
    <property type="entry name" value="Asp/Glu/Uridylate_kinase"/>
</dbReference>
<reference evidence="7 8" key="1">
    <citation type="submission" date="2021-09" db="EMBL/GenBank/DDBJ databases">
        <title>Genomic insights and catalytic innovation underlie evolution of tropane alkaloids biosynthesis.</title>
        <authorList>
            <person name="Wang Y.-J."/>
            <person name="Tian T."/>
            <person name="Huang J.-P."/>
            <person name="Huang S.-X."/>
        </authorList>
    </citation>
    <scope>NUCLEOTIDE SEQUENCE [LARGE SCALE GENOMIC DNA]</scope>
    <source>
        <strain evidence="7">KIB-2018</strain>
        <tissue evidence="7">Leaf</tissue>
    </source>
</reference>
<accession>A0AAV8SRH5</accession>
<dbReference type="Gene3D" id="3.40.1160.10">
    <property type="entry name" value="Acetylglutamate kinase-like"/>
    <property type="match status" value="1"/>
</dbReference>
<evidence type="ECO:0000256" key="3">
    <source>
        <dbReference type="ARBA" id="ARBA00012899"/>
    </source>
</evidence>
<keyword evidence="4" id="KW-0665">Pyrimidine biosynthesis</keyword>
<evidence type="ECO:0000313" key="8">
    <source>
        <dbReference type="Proteomes" id="UP001159364"/>
    </source>
</evidence>